<gene>
    <name evidence="2" type="ORF">ACFYTF_04535</name>
</gene>
<dbReference type="RefSeq" id="WP_387699095.1">
    <property type="nucleotide sequence ID" value="NZ_JBIAMX010000002.1"/>
</dbReference>
<protein>
    <submittedName>
        <fullName evidence="2">Uncharacterized protein</fullName>
    </submittedName>
</protein>
<feature type="chain" id="PRO_5046676942" evidence="1">
    <location>
        <begin position="29"/>
        <end position="101"/>
    </location>
</feature>
<evidence type="ECO:0000256" key="1">
    <source>
        <dbReference type="SAM" id="SignalP"/>
    </source>
</evidence>
<keyword evidence="1" id="KW-0732">Signal</keyword>
<keyword evidence="3" id="KW-1185">Reference proteome</keyword>
<proteinExistence type="predicted"/>
<name>A0ABW6PIF7_9NOCA</name>
<evidence type="ECO:0000313" key="2">
    <source>
        <dbReference type="EMBL" id="MFF0542083.1"/>
    </source>
</evidence>
<accession>A0ABW6PIF7</accession>
<organism evidence="2 3">
    <name type="scientific">Nocardia thailandica</name>
    <dbReference type="NCBI Taxonomy" id="257275"/>
    <lineage>
        <taxon>Bacteria</taxon>
        <taxon>Bacillati</taxon>
        <taxon>Actinomycetota</taxon>
        <taxon>Actinomycetes</taxon>
        <taxon>Mycobacteriales</taxon>
        <taxon>Nocardiaceae</taxon>
        <taxon>Nocardia</taxon>
    </lineage>
</organism>
<dbReference type="Proteomes" id="UP001601444">
    <property type="component" value="Unassembled WGS sequence"/>
</dbReference>
<feature type="signal peptide" evidence="1">
    <location>
        <begin position="1"/>
        <end position="28"/>
    </location>
</feature>
<evidence type="ECO:0000313" key="3">
    <source>
        <dbReference type="Proteomes" id="UP001601444"/>
    </source>
</evidence>
<reference evidence="2 3" key="1">
    <citation type="submission" date="2024-10" db="EMBL/GenBank/DDBJ databases">
        <title>The Natural Products Discovery Center: Release of the First 8490 Sequenced Strains for Exploring Actinobacteria Biosynthetic Diversity.</title>
        <authorList>
            <person name="Kalkreuter E."/>
            <person name="Kautsar S.A."/>
            <person name="Yang D."/>
            <person name="Bader C.D."/>
            <person name="Teijaro C.N."/>
            <person name="Fluegel L."/>
            <person name="Davis C.M."/>
            <person name="Simpson J.R."/>
            <person name="Lauterbach L."/>
            <person name="Steele A.D."/>
            <person name="Gui C."/>
            <person name="Meng S."/>
            <person name="Li G."/>
            <person name="Viehrig K."/>
            <person name="Ye F."/>
            <person name="Su P."/>
            <person name="Kiefer A.F."/>
            <person name="Nichols A."/>
            <person name="Cepeda A.J."/>
            <person name="Yan W."/>
            <person name="Fan B."/>
            <person name="Jiang Y."/>
            <person name="Adhikari A."/>
            <person name="Zheng C.-J."/>
            <person name="Schuster L."/>
            <person name="Cowan T.M."/>
            <person name="Smanski M.J."/>
            <person name="Chevrette M.G."/>
            <person name="De Carvalho L.P.S."/>
            <person name="Shen B."/>
        </authorList>
    </citation>
    <scope>NUCLEOTIDE SEQUENCE [LARGE SCALE GENOMIC DNA]</scope>
    <source>
        <strain evidence="2 3">NPDC004045</strain>
    </source>
</reference>
<comment type="caution">
    <text evidence="2">The sequence shown here is derived from an EMBL/GenBank/DDBJ whole genome shotgun (WGS) entry which is preliminary data.</text>
</comment>
<sequence length="101" mass="10430">MHVRKLIVVVALPLAVGAGMIGSGTASAQPTAAGPAVIQVDPIARYTATVKCQLIKHGGEAEGYITGTGSGKTKQAAVADAKKDADKKVPQGYYKRHCKEI</sequence>
<dbReference type="EMBL" id="JBIAMX010000002">
    <property type="protein sequence ID" value="MFF0542083.1"/>
    <property type="molecule type" value="Genomic_DNA"/>
</dbReference>